<dbReference type="CDD" id="cd00077">
    <property type="entry name" value="HDc"/>
    <property type="match status" value="1"/>
</dbReference>
<dbReference type="Proteomes" id="UP000192790">
    <property type="component" value="Unassembled WGS sequence"/>
</dbReference>
<evidence type="ECO:0000313" key="2">
    <source>
        <dbReference type="EMBL" id="SMC50617.1"/>
    </source>
</evidence>
<dbReference type="EMBL" id="FWXW01000002">
    <property type="protein sequence ID" value="SMC50617.1"/>
    <property type="molecule type" value="Genomic_DNA"/>
</dbReference>
<reference evidence="2 3" key="1">
    <citation type="submission" date="2017-04" db="EMBL/GenBank/DDBJ databases">
        <authorList>
            <person name="Afonso C.L."/>
            <person name="Miller P.J."/>
            <person name="Scott M.A."/>
            <person name="Spackman E."/>
            <person name="Goraichik I."/>
            <person name="Dimitrov K.M."/>
            <person name="Suarez D.L."/>
            <person name="Swayne D.E."/>
        </authorList>
    </citation>
    <scope>NUCLEOTIDE SEQUENCE [LARGE SCALE GENOMIC DNA]</scope>
    <source>
        <strain evidence="2 3">DSM 12816</strain>
    </source>
</reference>
<accession>A0A1W1ZQH4</accession>
<dbReference type="STRING" id="1122930.SAMN02745168_1291"/>
<dbReference type="InterPro" id="IPR003607">
    <property type="entry name" value="HD/PDEase_dom"/>
</dbReference>
<dbReference type="RefSeq" id="WP_084233901.1">
    <property type="nucleotide sequence ID" value="NZ_FWXW01000002.1"/>
</dbReference>
<dbReference type="AlphaFoldDB" id="A0A1W1ZQH4"/>
<protein>
    <submittedName>
        <fullName evidence="2">HD domain-containing protein</fullName>
    </submittedName>
</protein>
<gene>
    <name evidence="2" type="ORF">SAMN02745168_1291</name>
</gene>
<organism evidence="2 3">
    <name type="scientific">Papillibacter cinnamivorans DSM 12816</name>
    <dbReference type="NCBI Taxonomy" id="1122930"/>
    <lineage>
        <taxon>Bacteria</taxon>
        <taxon>Bacillati</taxon>
        <taxon>Bacillota</taxon>
        <taxon>Clostridia</taxon>
        <taxon>Eubacteriales</taxon>
        <taxon>Oscillospiraceae</taxon>
        <taxon>Papillibacter</taxon>
    </lineage>
</organism>
<feature type="domain" description="HD" evidence="1">
    <location>
        <begin position="22"/>
        <end position="115"/>
    </location>
</feature>
<dbReference type="OrthoDB" id="155250at2"/>
<keyword evidence="3" id="KW-1185">Reference proteome</keyword>
<dbReference type="Pfam" id="PF01966">
    <property type="entry name" value="HD"/>
    <property type="match status" value="1"/>
</dbReference>
<sequence length="165" mass="18157">MIGRIGPLVGEMIGFFGSDTRRIGHFLKVWGFAAAIGKLEGLDPETQEILEAAAVVHDIGIRPSEEKYGSSAGHYQELEGPPLAKEMLRRLGYPEGLTARVSFLVGHHHTYGSIDGIDYQILVEADFLVNISEDRMDADAVSRIRGKIFRTKTGLDFLDAQYPPA</sequence>
<evidence type="ECO:0000313" key="3">
    <source>
        <dbReference type="Proteomes" id="UP000192790"/>
    </source>
</evidence>
<dbReference type="SUPFAM" id="SSF109604">
    <property type="entry name" value="HD-domain/PDEase-like"/>
    <property type="match status" value="1"/>
</dbReference>
<proteinExistence type="predicted"/>
<dbReference type="InterPro" id="IPR006674">
    <property type="entry name" value="HD_domain"/>
</dbReference>
<name>A0A1W1ZQH4_9FIRM</name>
<evidence type="ECO:0000259" key="1">
    <source>
        <dbReference type="Pfam" id="PF01966"/>
    </source>
</evidence>
<dbReference type="Gene3D" id="1.10.3210.10">
    <property type="entry name" value="Hypothetical protein af1432"/>
    <property type="match status" value="1"/>
</dbReference>